<dbReference type="EMBL" id="JARGDL010000013">
    <property type="protein sequence ID" value="MDF1612397.1"/>
    <property type="molecule type" value="Genomic_DNA"/>
</dbReference>
<evidence type="ECO:0000256" key="5">
    <source>
        <dbReference type="SAM" id="Phobius"/>
    </source>
</evidence>
<dbReference type="PROSITE" id="PS51007">
    <property type="entry name" value="CYTC"/>
    <property type="match status" value="1"/>
</dbReference>
<accession>A0AAE3P253</accession>
<feature type="transmembrane region" description="Helical" evidence="5">
    <location>
        <begin position="21"/>
        <end position="47"/>
    </location>
</feature>
<dbReference type="InterPro" id="IPR009056">
    <property type="entry name" value="Cyt_c-like_dom"/>
</dbReference>
<protein>
    <submittedName>
        <fullName evidence="7">C-type cytochrome</fullName>
    </submittedName>
</protein>
<evidence type="ECO:0000256" key="4">
    <source>
        <dbReference type="PROSITE-ProRule" id="PRU00433"/>
    </source>
</evidence>
<keyword evidence="3 4" id="KW-0408">Iron</keyword>
<dbReference type="Pfam" id="PF00034">
    <property type="entry name" value="Cytochrom_C"/>
    <property type="match status" value="1"/>
</dbReference>
<keyword evidence="2 4" id="KW-0479">Metal-binding</keyword>
<feature type="transmembrane region" description="Helical" evidence="5">
    <location>
        <begin position="67"/>
        <end position="91"/>
    </location>
</feature>
<keyword evidence="5" id="KW-0812">Transmembrane</keyword>
<evidence type="ECO:0000256" key="3">
    <source>
        <dbReference type="ARBA" id="ARBA00023004"/>
    </source>
</evidence>
<sequence length="449" mass="51989">MEFLDKIVLHQSAHHMELIKYLLILTHFLFIGYTGLLLGSVLISYFFKKRYDKTKDEKYYLNIKKFIDLATFNKGASFTFAIIPILSAMFGYSQLLHLSNINFAFYFIWSALFLFIALIFIYSFKYSIHLRDIFSLTEKSNVQLDNLKSEIEHYKSSTNLLYDKSGLYGLLILLVSVYFYSIASQLAVNLNNWNPNRSFITELFSINSLTYFLLFINISFIITSIIVLYKYFRNNSTEKFETEEVKDYLKNFSLKLLLSFSAILPLIIILNVFSKPVLSFSFDYFGGTVLFILLILFVISFTYLMIKENHLKFITTILLLFSISLFVFVNNEQSSFDTSTKSHFAFLSNEYDVYEKNLKESAGLIKVAINGADIYNGKCIACHQFDKKVVGPPYNTVIPKYEGKKDQLVKFILNPVKKNPDYPSMPNQGLKPNEAEAVADFLLSNYKKN</sequence>
<feature type="domain" description="Cytochrome c" evidence="6">
    <location>
        <begin position="366"/>
        <end position="446"/>
    </location>
</feature>
<dbReference type="RefSeq" id="WP_321536168.1">
    <property type="nucleotide sequence ID" value="NZ_JARGDL010000013.1"/>
</dbReference>
<feature type="transmembrane region" description="Helical" evidence="5">
    <location>
        <begin position="167"/>
        <end position="188"/>
    </location>
</feature>
<keyword evidence="1 4" id="KW-0349">Heme</keyword>
<keyword evidence="8" id="KW-1185">Reference proteome</keyword>
<feature type="transmembrane region" description="Helical" evidence="5">
    <location>
        <begin position="252"/>
        <end position="273"/>
    </location>
</feature>
<comment type="caution">
    <text evidence="7">The sequence shown here is derived from an EMBL/GenBank/DDBJ whole genome shotgun (WGS) entry which is preliminary data.</text>
</comment>
<feature type="transmembrane region" description="Helical" evidence="5">
    <location>
        <begin position="313"/>
        <end position="329"/>
    </location>
</feature>
<organism evidence="7 8">
    <name type="scientific">Stygiobacter electus</name>
    <dbReference type="NCBI Taxonomy" id="3032292"/>
    <lineage>
        <taxon>Bacteria</taxon>
        <taxon>Pseudomonadati</taxon>
        <taxon>Ignavibacteriota</taxon>
        <taxon>Ignavibacteria</taxon>
        <taxon>Ignavibacteriales</taxon>
        <taxon>Melioribacteraceae</taxon>
        <taxon>Stygiobacter</taxon>
    </lineage>
</organism>
<dbReference type="AlphaFoldDB" id="A0AAE3P253"/>
<keyword evidence="5" id="KW-1133">Transmembrane helix</keyword>
<evidence type="ECO:0000256" key="1">
    <source>
        <dbReference type="ARBA" id="ARBA00022617"/>
    </source>
</evidence>
<feature type="transmembrane region" description="Helical" evidence="5">
    <location>
        <begin position="103"/>
        <end position="124"/>
    </location>
</feature>
<dbReference type="GO" id="GO:0009055">
    <property type="term" value="F:electron transfer activity"/>
    <property type="evidence" value="ECO:0007669"/>
    <property type="project" value="InterPro"/>
</dbReference>
<feature type="transmembrane region" description="Helical" evidence="5">
    <location>
        <begin position="208"/>
        <end position="232"/>
    </location>
</feature>
<proteinExistence type="predicted"/>
<gene>
    <name evidence="7" type="ORF">P0M35_09560</name>
</gene>
<name>A0AAE3P253_9BACT</name>
<dbReference type="Proteomes" id="UP001221302">
    <property type="component" value="Unassembled WGS sequence"/>
</dbReference>
<reference evidence="7" key="1">
    <citation type="submission" date="2023-03" db="EMBL/GenBank/DDBJ databases">
        <title>Stygiobacter electus gen. nov., sp. nov., facultatively anaerobic thermotolerant bacterium of the class Ignavibacteria from a well of Yessentuki mineral water deposit.</title>
        <authorList>
            <person name="Podosokorskaya O.A."/>
            <person name="Elcheninov A.G."/>
            <person name="Petrova N.F."/>
            <person name="Zavarzina D.G."/>
            <person name="Kublanov I.V."/>
            <person name="Merkel A.Y."/>
        </authorList>
    </citation>
    <scope>NUCLEOTIDE SEQUENCE</scope>
    <source>
        <strain evidence="7">09-Me</strain>
    </source>
</reference>
<keyword evidence="5" id="KW-0472">Membrane</keyword>
<evidence type="ECO:0000259" key="6">
    <source>
        <dbReference type="PROSITE" id="PS51007"/>
    </source>
</evidence>
<dbReference type="SUPFAM" id="SSF46626">
    <property type="entry name" value="Cytochrome c"/>
    <property type="match status" value="1"/>
</dbReference>
<evidence type="ECO:0000313" key="7">
    <source>
        <dbReference type="EMBL" id="MDF1612397.1"/>
    </source>
</evidence>
<dbReference type="GO" id="GO:0046872">
    <property type="term" value="F:metal ion binding"/>
    <property type="evidence" value="ECO:0007669"/>
    <property type="project" value="UniProtKB-KW"/>
</dbReference>
<evidence type="ECO:0000256" key="2">
    <source>
        <dbReference type="ARBA" id="ARBA00022723"/>
    </source>
</evidence>
<dbReference type="Gene3D" id="1.10.760.10">
    <property type="entry name" value="Cytochrome c-like domain"/>
    <property type="match status" value="1"/>
</dbReference>
<evidence type="ECO:0000313" key="8">
    <source>
        <dbReference type="Proteomes" id="UP001221302"/>
    </source>
</evidence>
<dbReference type="InterPro" id="IPR036909">
    <property type="entry name" value="Cyt_c-like_dom_sf"/>
</dbReference>
<feature type="transmembrane region" description="Helical" evidence="5">
    <location>
        <begin position="285"/>
        <end position="306"/>
    </location>
</feature>
<dbReference type="GO" id="GO:0020037">
    <property type="term" value="F:heme binding"/>
    <property type="evidence" value="ECO:0007669"/>
    <property type="project" value="InterPro"/>
</dbReference>